<dbReference type="GO" id="GO:0003676">
    <property type="term" value="F:nucleic acid binding"/>
    <property type="evidence" value="ECO:0007669"/>
    <property type="project" value="InterPro"/>
</dbReference>
<keyword evidence="2" id="KW-0472">Membrane</keyword>
<evidence type="ECO:0000256" key="2">
    <source>
        <dbReference type="SAM" id="Phobius"/>
    </source>
</evidence>
<dbReference type="InterPro" id="IPR050951">
    <property type="entry name" value="Retrovirus_Pol_polyprotein"/>
</dbReference>
<dbReference type="InterPro" id="IPR023780">
    <property type="entry name" value="Chromo_domain"/>
</dbReference>
<protein>
    <recommendedName>
        <fullName evidence="7">Integrase catalytic domain-containing protein</fullName>
    </recommendedName>
</protein>
<name>A0A2P6NFD0_9EUKA</name>
<dbReference type="STRING" id="1890364.A0A2P6NFD0"/>
<dbReference type="SUPFAM" id="SSF53098">
    <property type="entry name" value="Ribonuclease H-like"/>
    <property type="match status" value="1"/>
</dbReference>
<comment type="caution">
    <text evidence="5">The sequence shown here is derived from an EMBL/GenBank/DDBJ whole genome shotgun (WGS) entry which is preliminary data.</text>
</comment>
<keyword evidence="2" id="KW-0812">Transmembrane</keyword>
<dbReference type="PANTHER" id="PTHR37984:SF5">
    <property type="entry name" value="PROTEIN NYNRIN-LIKE"/>
    <property type="match status" value="1"/>
</dbReference>
<evidence type="ECO:0008006" key="7">
    <source>
        <dbReference type="Google" id="ProtNLM"/>
    </source>
</evidence>
<evidence type="ECO:0000313" key="6">
    <source>
        <dbReference type="Proteomes" id="UP000241769"/>
    </source>
</evidence>
<accession>A0A2P6NFD0</accession>
<feature type="region of interest" description="Disordered" evidence="1">
    <location>
        <begin position="369"/>
        <end position="392"/>
    </location>
</feature>
<dbReference type="InterPro" id="IPR016197">
    <property type="entry name" value="Chromo-like_dom_sf"/>
</dbReference>
<proteinExistence type="predicted"/>
<gene>
    <name evidence="5" type="ORF">PROFUN_10028</name>
</gene>
<dbReference type="Gene3D" id="3.30.420.10">
    <property type="entry name" value="Ribonuclease H-like superfamily/Ribonuclease H"/>
    <property type="match status" value="1"/>
</dbReference>
<dbReference type="SMART" id="SM00298">
    <property type="entry name" value="CHROMO"/>
    <property type="match status" value="1"/>
</dbReference>
<dbReference type="PROSITE" id="PS50013">
    <property type="entry name" value="CHROMO_2"/>
    <property type="match status" value="1"/>
</dbReference>
<dbReference type="AlphaFoldDB" id="A0A2P6NFD0"/>
<dbReference type="Pfam" id="PF00665">
    <property type="entry name" value="rve"/>
    <property type="match status" value="1"/>
</dbReference>
<dbReference type="Gene3D" id="2.40.50.40">
    <property type="match status" value="1"/>
</dbReference>
<dbReference type="PANTHER" id="PTHR37984">
    <property type="entry name" value="PROTEIN CBG26694"/>
    <property type="match status" value="1"/>
</dbReference>
<feature type="domain" description="Chromo" evidence="3">
    <location>
        <begin position="311"/>
        <end position="369"/>
    </location>
</feature>
<dbReference type="Pfam" id="PF00385">
    <property type="entry name" value="Chromo"/>
    <property type="match status" value="1"/>
</dbReference>
<feature type="domain" description="Integrase catalytic" evidence="4">
    <location>
        <begin position="28"/>
        <end position="186"/>
    </location>
</feature>
<dbReference type="GO" id="GO:0015074">
    <property type="term" value="P:DNA integration"/>
    <property type="evidence" value="ECO:0007669"/>
    <property type="project" value="InterPro"/>
</dbReference>
<feature type="non-terminal residue" evidence="5">
    <location>
        <position position="1"/>
    </location>
</feature>
<dbReference type="Proteomes" id="UP000241769">
    <property type="component" value="Unassembled WGS sequence"/>
</dbReference>
<dbReference type="InterPro" id="IPR012337">
    <property type="entry name" value="RNaseH-like_sf"/>
</dbReference>
<dbReference type="InterPro" id="IPR001584">
    <property type="entry name" value="Integrase_cat-core"/>
</dbReference>
<dbReference type="InterPro" id="IPR036397">
    <property type="entry name" value="RNaseH_sf"/>
</dbReference>
<reference evidence="5 6" key="1">
    <citation type="journal article" date="2018" name="Genome Biol. Evol.">
        <title>Multiple Roots of Fruiting Body Formation in Amoebozoa.</title>
        <authorList>
            <person name="Hillmann F."/>
            <person name="Forbes G."/>
            <person name="Novohradska S."/>
            <person name="Ferling I."/>
            <person name="Riege K."/>
            <person name="Groth M."/>
            <person name="Westermann M."/>
            <person name="Marz M."/>
            <person name="Spaller T."/>
            <person name="Winckler T."/>
            <person name="Schaap P."/>
            <person name="Glockner G."/>
        </authorList>
    </citation>
    <scope>NUCLEOTIDE SEQUENCE [LARGE SCALE GENOMIC DNA]</scope>
    <source>
        <strain evidence="5 6">Jena</strain>
    </source>
</reference>
<evidence type="ECO:0000259" key="4">
    <source>
        <dbReference type="PROSITE" id="PS50994"/>
    </source>
</evidence>
<feature type="compositionally biased region" description="Basic and acidic residues" evidence="1">
    <location>
        <begin position="382"/>
        <end position="391"/>
    </location>
</feature>
<dbReference type="OrthoDB" id="26081at2759"/>
<dbReference type="EMBL" id="MDYQ01000098">
    <property type="protein sequence ID" value="PRP82664.1"/>
    <property type="molecule type" value="Genomic_DNA"/>
</dbReference>
<dbReference type="InterPro" id="IPR000953">
    <property type="entry name" value="Chromo/chromo_shadow_dom"/>
</dbReference>
<dbReference type="SUPFAM" id="SSF54160">
    <property type="entry name" value="Chromo domain-like"/>
    <property type="match status" value="1"/>
</dbReference>
<keyword evidence="2" id="KW-1133">Transmembrane helix</keyword>
<organism evidence="5 6">
    <name type="scientific">Planoprotostelium fungivorum</name>
    <dbReference type="NCBI Taxonomy" id="1890364"/>
    <lineage>
        <taxon>Eukaryota</taxon>
        <taxon>Amoebozoa</taxon>
        <taxon>Evosea</taxon>
        <taxon>Variosea</taxon>
        <taxon>Cavosteliida</taxon>
        <taxon>Cavosteliaceae</taxon>
        <taxon>Planoprotostelium</taxon>
    </lineage>
</organism>
<dbReference type="InParanoid" id="A0A2P6NFD0"/>
<evidence type="ECO:0000256" key="1">
    <source>
        <dbReference type="SAM" id="MobiDB-lite"/>
    </source>
</evidence>
<evidence type="ECO:0000259" key="3">
    <source>
        <dbReference type="PROSITE" id="PS50013"/>
    </source>
</evidence>
<keyword evidence="6" id="KW-1185">Reference proteome</keyword>
<evidence type="ECO:0000313" key="5">
    <source>
        <dbReference type="EMBL" id="PRP82664.1"/>
    </source>
</evidence>
<feature type="transmembrane region" description="Helical" evidence="2">
    <location>
        <begin position="608"/>
        <end position="633"/>
    </location>
</feature>
<dbReference type="PROSITE" id="PS50994">
    <property type="entry name" value="INTEGRASE"/>
    <property type="match status" value="1"/>
</dbReference>
<sequence length="646" mass="72925">ASEIVRSCSKCQQFNIVRRGYYPTRPILSKMPGDHLAIDLAGPLPTTDRGNNYLFIAVDICTRFCFLHPMIDKTSATTVTHLIDYCTIFGFPRILQSDNGTEFVNELMKLLKETAGFDHRLITPYHAAANGTAERWVQNALNVIRKMIDGARHDWDLYVPSTQYALNVKIAARHGSTPFSLMFNRSPNGFNDFTGSLGLHPFDGEAYAARIEQFANIVFPAINEKVQKYIDASTKDRHLTSFPDGSFVMTVNKSRTNKLEARYEGPFKVLRRNKGGAYILQDTDSLTLSRNYTTEELKLISHDPDEHGKSYVIERIIQHRGTAPNYEYLVKWKGYTAKYNTLEPTDSFDSTASIDAYWTRLKESQKKKGGDVVTTVRHKTKSSKDLKTTSRDRRKKSRLILALSLCSNSTNNFTNISNVYSFYKDSDAKLFTLTCISDILYVYPIVPAPMTITFTLNRHCGLLVLQYPWQYWQKYINCCCADCCYTATQQKMVTTHLMDDVYWKQSDLLVPQRSNSYDQRACQILGRVAGQFSHFFQVERHMAYTVSFLLPLMTVPSCSIPISFTTSQTYATLSSSQRDSNSHVGYRVKTGLCRSLHVGNQQPQKKNIAAIIGGVVRGVMGVAVIAAIVISVVQQALESNIGMNTA</sequence>